<keyword evidence="3" id="KW-1133">Transmembrane helix</keyword>
<dbReference type="AlphaFoldDB" id="A0A0V0J2X3"/>
<feature type="transmembrane region" description="Helical" evidence="3">
    <location>
        <begin position="203"/>
        <end position="225"/>
    </location>
</feature>
<dbReference type="EMBL" id="GEEE01003169">
    <property type="protein sequence ID" value="JAP60056.1"/>
    <property type="molecule type" value="Transcribed_RNA"/>
</dbReference>
<feature type="transmembrane region" description="Helical" evidence="3">
    <location>
        <begin position="28"/>
        <end position="49"/>
    </location>
</feature>
<dbReference type="EC" id="3.5.1.89" evidence="2"/>
<dbReference type="UniPathway" id="UPA00196"/>
<proteinExistence type="inferred from homology"/>
<dbReference type="GO" id="GO:0000225">
    <property type="term" value="F:N-acetylglucosaminylphosphatidylinositol deacetylase activity"/>
    <property type="evidence" value="ECO:0007669"/>
    <property type="project" value="UniProtKB-EC"/>
</dbReference>
<dbReference type="GO" id="GO:0006506">
    <property type="term" value="P:GPI anchor biosynthetic process"/>
    <property type="evidence" value="ECO:0007669"/>
    <property type="project" value="UniProtKB-UniPathway"/>
</dbReference>
<protein>
    <recommendedName>
        <fullName evidence="2">N-acetylglucosaminylphosphatidylinositol deacetylase</fullName>
        <ecNumber evidence="2">3.5.1.89</ecNumber>
    </recommendedName>
</protein>
<name>A0A0V0J2X3_SCHSO</name>
<dbReference type="PANTHER" id="PTHR12993:SF11">
    <property type="entry name" value="N-ACETYLGLUCOSAMINYL-PHOSPHATIDYLINOSITOL DE-N-ACETYLASE"/>
    <property type="match status" value="1"/>
</dbReference>
<dbReference type="SUPFAM" id="SSF102588">
    <property type="entry name" value="LmbE-like"/>
    <property type="match status" value="1"/>
</dbReference>
<keyword evidence="3" id="KW-0812">Transmembrane</keyword>
<reference evidence="4" key="1">
    <citation type="submission" date="2016-01" db="EMBL/GenBank/DDBJ databases">
        <title>Reference transcriptome for the parasite Schistocephalus solidus: insights into the molecular evolution of parasitism.</title>
        <authorList>
            <person name="Hebert F.O."/>
            <person name="Grambauer S."/>
            <person name="Barber I."/>
            <person name="Landry C.R."/>
            <person name="Aubin-Horth N."/>
        </authorList>
    </citation>
    <scope>NUCLEOTIDE SEQUENCE</scope>
</reference>
<accession>A0A0V0J2X3</accession>
<evidence type="ECO:0000313" key="4">
    <source>
        <dbReference type="EMBL" id="JAP60056.1"/>
    </source>
</evidence>
<keyword evidence="3" id="KW-0472">Membrane</keyword>
<feature type="transmembrane region" description="Helical" evidence="3">
    <location>
        <begin position="245"/>
        <end position="261"/>
    </location>
</feature>
<dbReference type="InterPro" id="IPR003737">
    <property type="entry name" value="GlcNAc_PI_deacetylase-related"/>
</dbReference>
<evidence type="ECO:0000256" key="1">
    <source>
        <dbReference type="ARBA" id="ARBA00006066"/>
    </source>
</evidence>
<dbReference type="GO" id="GO:0005783">
    <property type="term" value="C:endoplasmic reticulum"/>
    <property type="evidence" value="ECO:0007669"/>
    <property type="project" value="TreeGrafter"/>
</dbReference>
<dbReference type="Gene3D" id="3.40.50.10320">
    <property type="entry name" value="LmbE-like"/>
    <property type="match status" value="1"/>
</dbReference>
<evidence type="ECO:0000256" key="3">
    <source>
        <dbReference type="SAM" id="Phobius"/>
    </source>
</evidence>
<evidence type="ECO:0000256" key="2">
    <source>
        <dbReference type="ARBA" id="ARBA00012176"/>
    </source>
</evidence>
<gene>
    <name evidence="4" type="primary">PIGL</name>
    <name evidence="4" type="ORF">TR165691</name>
</gene>
<dbReference type="PANTHER" id="PTHR12993">
    <property type="entry name" value="N-ACETYLGLUCOSAMINYL-PHOSPHATIDYLINOSITOL DE-N-ACETYLASE-RELATED"/>
    <property type="match status" value="1"/>
</dbReference>
<dbReference type="GO" id="GO:0016020">
    <property type="term" value="C:membrane"/>
    <property type="evidence" value="ECO:0007669"/>
    <property type="project" value="GOC"/>
</dbReference>
<comment type="similarity">
    <text evidence="1">Belongs to the PIGL family.</text>
</comment>
<dbReference type="Pfam" id="PF02585">
    <property type="entry name" value="PIG-L"/>
    <property type="match status" value="1"/>
</dbReference>
<dbReference type="InterPro" id="IPR024078">
    <property type="entry name" value="LmbE-like_dom_sf"/>
</dbReference>
<sequence>MYQSYFTGLCWDEKGHMELTNPGSEVPIYWVSVLICGCIIVYVILRAVYKTKMSKEWRINEPILLITAHPDDECMFFAPFLLSMKAMKVKVDLLCLSRGDYYGSGEQRLQELHNSVRVLGINRVKVVNDPLLPDDPSVAWPLDKTTKYIRSAAKEWQSKLLVTFDSYGVSGHKNHRQIYAAVREFCALEKYFKAVMLRSHFTVLKYCLPLSLFLTCFHSPVLTFYSPFWSIFSAHKAMLQHRSQLVWFRYLYIVFSFYMYGNTFKVFR</sequence>
<organism evidence="4">
    <name type="scientific">Schistocephalus solidus</name>
    <name type="common">Tapeworm</name>
    <dbReference type="NCBI Taxonomy" id="70667"/>
    <lineage>
        <taxon>Eukaryota</taxon>
        <taxon>Metazoa</taxon>
        <taxon>Spiralia</taxon>
        <taxon>Lophotrochozoa</taxon>
        <taxon>Platyhelminthes</taxon>
        <taxon>Cestoda</taxon>
        <taxon>Eucestoda</taxon>
        <taxon>Diphyllobothriidea</taxon>
        <taxon>Diphyllobothriidae</taxon>
        <taxon>Schistocephalus</taxon>
    </lineage>
</organism>